<dbReference type="GO" id="GO:0004185">
    <property type="term" value="F:serine-type carboxypeptidase activity"/>
    <property type="evidence" value="ECO:0007669"/>
    <property type="project" value="InterPro"/>
</dbReference>
<evidence type="ECO:0000256" key="3">
    <source>
        <dbReference type="ARBA" id="ARBA00022670"/>
    </source>
</evidence>
<keyword evidence="3" id="KW-0645">Protease</keyword>
<accession>A0A9P9AAL7</accession>
<protein>
    <submittedName>
        <fullName evidence="6">Carboxypeptidase Y</fullName>
    </submittedName>
</protein>
<reference evidence="6" key="1">
    <citation type="journal article" date="2021" name="Nat. Commun.">
        <title>Genetic determinants of endophytism in the Arabidopsis root mycobiome.</title>
        <authorList>
            <person name="Mesny F."/>
            <person name="Miyauchi S."/>
            <person name="Thiergart T."/>
            <person name="Pickel B."/>
            <person name="Atanasova L."/>
            <person name="Karlsson M."/>
            <person name="Huettel B."/>
            <person name="Barry K.W."/>
            <person name="Haridas S."/>
            <person name="Chen C."/>
            <person name="Bauer D."/>
            <person name="Andreopoulos W."/>
            <person name="Pangilinan J."/>
            <person name="LaButti K."/>
            <person name="Riley R."/>
            <person name="Lipzen A."/>
            <person name="Clum A."/>
            <person name="Drula E."/>
            <person name="Henrissat B."/>
            <person name="Kohler A."/>
            <person name="Grigoriev I.V."/>
            <person name="Martin F.M."/>
            <person name="Hacquard S."/>
        </authorList>
    </citation>
    <scope>NUCLEOTIDE SEQUENCE</scope>
    <source>
        <strain evidence="6">MPI-SDFR-AT-0117</strain>
    </source>
</reference>
<keyword evidence="5" id="KW-0325">Glycoprotein</keyword>
<dbReference type="GO" id="GO:0006508">
    <property type="term" value="P:proteolysis"/>
    <property type="evidence" value="ECO:0007669"/>
    <property type="project" value="UniProtKB-KW"/>
</dbReference>
<evidence type="ECO:0000256" key="2">
    <source>
        <dbReference type="ARBA" id="ARBA00022645"/>
    </source>
</evidence>
<dbReference type="OrthoDB" id="443318at2759"/>
<dbReference type="InterPro" id="IPR033124">
    <property type="entry name" value="Ser_caboxypep_his_AS"/>
</dbReference>
<dbReference type="PROSITE" id="PS00560">
    <property type="entry name" value="CARBOXYPEPT_SER_HIS"/>
    <property type="match status" value="1"/>
</dbReference>
<name>A0A9P9AAL7_9PEZI</name>
<gene>
    <name evidence="6" type="ORF">F5X68DRAFT_262651</name>
</gene>
<sequence>MNVEETTPGQLLSTSLERQLRTAMLSNNPRRLLAAVVAATTVLVPCAASPTGQKPLTAWDEPSSAPYNFTKIEQSSELCDAGSKFWTGSIQISPEKSMFYWYFESRDDPKNDPVLLWMSGGPGATGEFGLFKETGPCGVNPDGNSTFRREHSWTNHANVLFIDQPIGVGFSTLTNRDHMSVNLLDGAKDLYAFLSIFAATAHPETADKAWHITGESMAGHYVTAYIQYILQQQRNGATQGQGLNINIETAMIVDGYIDNTRSTVGFYEFLCLDWRGDGSEPLFGLAKCAAMKSGIAKCEAEGARCREAYSVDVCIKADARCDKALGHFFWEKVKEGARHVCEVPPLCADLQGGPANEFLNRPWVQRSLGFNTTVPYEIIDMDANERWVEDGHLFVPTTRELTWLLDETDVRILFINGNEDILINSPGQIRMLDEQPWKGQAPYKEQEFEEWHYARGKLAEGVEVDGAVKGGTRKGTGRLSLALVDDAGHMAPADQPEGVGALVWAWMRDGEH</sequence>
<dbReference type="AlphaFoldDB" id="A0A9P9AAL7"/>
<dbReference type="Gene3D" id="3.40.50.1820">
    <property type="entry name" value="alpha/beta hydrolase"/>
    <property type="match status" value="1"/>
</dbReference>
<keyword evidence="2 6" id="KW-0121">Carboxypeptidase</keyword>
<organism evidence="6 7">
    <name type="scientific">Plectosphaerella plurivora</name>
    <dbReference type="NCBI Taxonomy" id="936078"/>
    <lineage>
        <taxon>Eukaryota</taxon>
        <taxon>Fungi</taxon>
        <taxon>Dikarya</taxon>
        <taxon>Ascomycota</taxon>
        <taxon>Pezizomycotina</taxon>
        <taxon>Sordariomycetes</taxon>
        <taxon>Hypocreomycetidae</taxon>
        <taxon>Glomerellales</taxon>
        <taxon>Plectosphaerellaceae</taxon>
        <taxon>Plectosphaerella</taxon>
    </lineage>
</organism>
<proteinExistence type="inferred from homology"/>
<keyword evidence="7" id="KW-1185">Reference proteome</keyword>
<dbReference type="GO" id="GO:0000324">
    <property type="term" value="C:fungal-type vacuole"/>
    <property type="evidence" value="ECO:0007669"/>
    <property type="project" value="TreeGrafter"/>
</dbReference>
<dbReference type="PRINTS" id="PR00724">
    <property type="entry name" value="CRBOXYPTASEC"/>
</dbReference>
<dbReference type="SUPFAM" id="SSF53474">
    <property type="entry name" value="alpha/beta-Hydrolases"/>
    <property type="match status" value="1"/>
</dbReference>
<comment type="caution">
    <text evidence="6">The sequence shown here is derived from an EMBL/GenBank/DDBJ whole genome shotgun (WGS) entry which is preliminary data.</text>
</comment>
<dbReference type="EMBL" id="JAGSXJ010000015">
    <property type="protein sequence ID" value="KAH6685401.1"/>
    <property type="molecule type" value="Genomic_DNA"/>
</dbReference>
<dbReference type="InterPro" id="IPR001563">
    <property type="entry name" value="Peptidase_S10"/>
</dbReference>
<evidence type="ECO:0000313" key="6">
    <source>
        <dbReference type="EMBL" id="KAH6685401.1"/>
    </source>
</evidence>
<dbReference type="PANTHER" id="PTHR11802">
    <property type="entry name" value="SERINE PROTEASE FAMILY S10 SERINE CARBOXYPEPTIDASE"/>
    <property type="match status" value="1"/>
</dbReference>
<evidence type="ECO:0000313" key="7">
    <source>
        <dbReference type="Proteomes" id="UP000770015"/>
    </source>
</evidence>
<evidence type="ECO:0000256" key="4">
    <source>
        <dbReference type="ARBA" id="ARBA00022801"/>
    </source>
</evidence>
<evidence type="ECO:0000256" key="1">
    <source>
        <dbReference type="ARBA" id="ARBA00009431"/>
    </source>
</evidence>
<evidence type="ECO:0000256" key="5">
    <source>
        <dbReference type="ARBA" id="ARBA00023180"/>
    </source>
</evidence>
<dbReference type="Pfam" id="PF00450">
    <property type="entry name" value="Peptidase_S10"/>
    <property type="match status" value="1"/>
</dbReference>
<dbReference type="Proteomes" id="UP000770015">
    <property type="component" value="Unassembled WGS sequence"/>
</dbReference>
<dbReference type="PANTHER" id="PTHR11802:SF432">
    <property type="entry name" value="Y, PUTATIVE-RELATED"/>
    <property type="match status" value="1"/>
</dbReference>
<dbReference type="Gene3D" id="1.10.287.410">
    <property type="match status" value="1"/>
</dbReference>
<comment type="similarity">
    <text evidence="1">Belongs to the peptidase S10 family.</text>
</comment>
<dbReference type="InterPro" id="IPR029058">
    <property type="entry name" value="AB_hydrolase_fold"/>
</dbReference>
<keyword evidence="4" id="KW-0378">Hydrolase</keyword>